<dbReference type="Pfam" id="PF00895">
    <property type="entry name" value="ATP-synt_8"/>
    <property type="match status" value="1"/>
</dbReference>
<comment type="subunit">
    <text evidence="13">Component of the ATP synthase complex composed at least of ATP5F1A/subunit alpha, ATP5F1B/subunit beta, ATP5MC1/subunit c (homooctomer), MT-ATP6/subunit a, MT-ATP8/subunit 8, ATP5ME/subunit e, ATP5MF/subunit f, ATP5MG/subunit g, ATP5MK/subunit k, ATP5MJ/subunit j, ATP5F1C/subunit gamma, ATP5F1D/subunit delta, ATP5F1E/subunit epsilon, ATP5PF/subunit F6, ATP5PB/subunit b, ATP5PD/subunit d, ATP5PO/subunit OSCP. ATP synthase complex consists of a soluble F(1) head domain (subunits alpha(3) and beta(3)) - the catalytic core - and a membrane F(0) domain - the membrane proton channel (subunits c, a, 8, e, f, g, k and j). These two domains are linked by a central stalk (subunits gamma, delta, and epsilon) rotating inside the F1 region and a stationary peripheral stalk (subunits F6, b, d, and OSCP).</text>
</comment>
<evidence type="ECO:0000256" key="8">
    <source>
        <dbReference type="ARBA" id="ARBA00023065"/>
    </source>
</evidence>
<dbReference type="EMBL" id="KY038655">
    <property type="protein sequence ID" value="ARK36801.1"/>
    <property type="molecule type" value="Genomic_DNA"/>
</dbReference>
<evidence type="ECO:0000256" key="12">
    <source>
        <dbReference type="ARBA" id="ARBA00053067"/>
    </source>
</evidence>
<keyword evidence="9 14" id="KW-0496">Mitochondrion</keyword>
<keyword evidence="6 14" id="KW-0375">Hydrogen ion transport</keyword>
<keyword evidence="7 15" id="KW-1133">Transmembrane helix</keyword>
<reference evidence="16" key="1">
    <citation type="submission" date="2016-10" db="EMBL/GenBank/DDBJ databases">
        <title>The complete mitochondrial genome of Pleuronichthys japonicus (Pleuronectiformes, Pleuronectidae).</title>
        <authorList>
            <person name="Song Y."/>
        </authorList>
    </citation>
    <scope>NUCLEOTIDE SEQUENCE</scope>
</reference>
<evidence type="ECO:0000256" key="1">
    <source>
        <dbReference type="ARBA" id="ARBA00004304"/>
    </source>
</evidence>
<keyword evidence="5 14" id="KW-0812">Transmembrane</keyword>
<dbReference type="InterPro" id="IPR050635">
    <property type="entry name" value="ATPase_protein_8"/>
</dbReference>
<dbReference type="CTD" id="4509"/>
<feature type="transmembrane region" description="Helical" evidence="15">
    <location>
        <begin position="6"/>
        <end position="29"/>
    </location>
</feature>
<evidence type="ECO:0000256" key="14">
    <source>
        <dbReference type="RuleBase" id="RU003661"/>
    </source>
</evidence>
<dbReference type="GO" id="GO:0015986">
    <property type="term" value="P:proton motive force-driven ATP synthesis"/>
    <property type="evidence" value="ECO:0007669"/>
    <property type="project" value="InterPro"/>
</dbReference>
<evidence type="ECO:0000256" key="6">
    <source>
        <dbReference type="ARBA" id="ARBA00022781"/>
    </source>
</evidence>
<dbReference type="GO" id="GO:0031966">
    <property type="term" value="C:mitochondrial membrane"/>
    <property type="evidence" value="ECO:0007669"/>
    <property type="project" value="UniProtKB-SubCell"/>
</dbReference>
<evidence type="ECO:0000256" key="10">
    <source>
        <dbReference type="ARBA" id="ARBA00023136"/>
    </source>
</evidence>
<protein>
    <recommendedName>
        <fullName evidence="14">ATP synthase complex subunit 8</fullName>
    </recommendedName>
</protein>
<evidence type="ECO:0000256" key="15">
    <source>
        <dbReference type="SAM" id="Phobius"/>
    </source>
</evidence>
<keyword evidence="8 14" id="KW-0406">Ion transport</keyword>
<evidence type="ECO:0000256" key="4">
    <source>
        <dbReference type="ARBA" id="ARBA00022547"/>
    </source>
</evidence>
<geneLocation type="mitochondrion" evidence="16"/>
<evidence type="ECO:0000256" key="11">
    <source>
        <dbReference type="ARBA" id="ARBA00023310"/>
    </source>
</evidence>
<proteinExistence type="inferred from homology"/>
<dbReference type="GO" id="GO:0045259">
    <property type="term" value="C:proton-transporting ATP synthase complex"/>
    <property type="evidence" value="ECO:0007669"/>
    <property type="project" value="UniProtKB-KW"/>
</dbReference>
<dbReference type="GO" id="GO:0015078">
    <property type="term" value="F:proton transmembrane transporter activity"/>
    <property type="evidence" value="ECO:0007669"/>
    <property type="project" value="InterPro"/>
</dbReference>
<dbReference type="PANTHER" id="PTHR39937">
    <property type="entry name" value="ATP SYNTHASE PROTEIN 8"/>
    <property type="match status" value="1"/>
</dbReference>
<dbReference type="AlphaFoldDB" id="A0A343C6S1"/>
<keyword evidence="10 15" id="KW-0472">Membrane</keyword>
<evidence type="ECO:0000256" key="3">
    <source>
        <dbReference type="ARBA" id="ARBA00022448"/>
    </source>
</evidence>
<dbReference type="InterPro" id="IPR001421">
    <property type="entry name" value="ATP8_metazoa"/>
</dbReference>
<comment type="subcellular location">
    <subcellularLocation>
        <location evidence="1 14">Mitochondrion membrane</location>
        <topology evidence="1 14">Single-pass membrane protein</topology>
    </subcellularLocation>
</comment>
<evidence type="ECO:0000313" key="16">
    <source>
        <dbReference type="EMBL" id="ARK36801.1"/>
    </source>
</evidence>
<comment type="similarity">
    <text evidence="2 14">Belongs to the ATPase protein 8 family.</text>
</comment>
<dbReference type="PANTHER" id="PTHR39937:SF1">
    <property type="entry name" value="ATP SYNTHASE PROTEIN 8"/>
    <property type="match status" value="1"/>
</dbReference>
<dbReference type="RefSeq" id="YP_009442076.1">
    <property type="nucleotide sequence ID" value="NC_036299.1"/>
</dbReference>
<sequence length="55" mass="6627">MPQLNPGPWFFILAVLWLLFLSLAPRVLLKYLFPNKMTPEGKLEQTMTPWTWQWH</sequence>
<comment type="function">
    <text evidence="12">Subunit 8, of the mitochondrial membrane ATP synthase complex (F(1)F(0) ATP synthase or Complex V) that produces ATP from ADP in the presence of a proton gradient across the membrane which is generated by electron transport complexes of the respiratory chain. ATP synthase complex consist of a soluble F(1) head domain - the catalytic core - and a membrane F(1) domain - the membrane proton channel. These two domains are linked by a central stalk rotating inside the F(1) region and a stationary peripheral stalk. During catalysis, ATP synthesis in the catalytic domain of F(1) is coupled via a rotary mechanism of the central stalk subunits to proton translocation. In vivo, can only synthesize ATP although its ATP hydrolase activity can be activated artificially in vitro. Part of the complex F(0) domain.</text>
</comment>
<evidence type="ECO:0000256" key="7">
    <source>
        <dbReference type="ARBA" id="ARBA00022989"/>
    </source>
</evidence>
<name>A0A343C6S1_9PLEU</name>
<accession>A0A343C6S1</accession>
<dbReference type="GeneID" id="34948585"/>
<keyword evidence="3 14" id="KW-0813">Transport</keyword>
<gene>
    <name evidence="16" type="primary">ATP8</name>
</gene>
<keyword evidence="4 14" id="KW-0138">CF(0)</keyword>
<evidence type="ECO:0000256" key="13">
    <source>
        <dbReference type="ARBA" id="ARBA00064647"/>
    </source>
</evidence>
<evidence type="ECO:0000256" key="5">
    <source>
        <dbReference type="ARBA" id="ARBA00022692"/>
    </source>
</evidence>
<organism evidence="16">
    <name type="scientific">Pleuronichthys japonicus</name>
    <dbReference type="NCBI Taxonomy" id="1195776"/>
    <lineage>
        <taxon>Eukaryota</taxon>
        <taxon>Metazoa</taxon>
        <taxon>Chordata</taxon>
        <taxon>Craniata</taxon>
        <taxon>Vertebrata</taxon>
        <taxon>Euteleostomi</taxon>
        <taxon>Actinopterygii</taxon>
        <taxon>Neopterygii</taxon>
        <taxon>Teleostei</taxon>
        <taxon>Neoteleostei</taxon>
        <taxon>Acanthomorphata</taxon>
        <taxon>Carangaria</taxon>
        <taxon>Pleuronectiformes</taxon>
        <taxon>Pleuronectoidei</taxon>
        <taxon>Pleuronectidae</taxon>
        <taxon>Pleuronichthys</taxon>
    </lineage>
</organism>
<keyword evidence="11" id="KW-0066">ATP synthesis</keyword>
<evidence type="ECO:0000256" key="2">
    <source>
        <dbReference type="ARBA" id="ARBA00008892"/>
    </source>
</evidence>
<evidence type="ECO:0000256" key="9">
    <source>
        <dbReference type="ARBA" id="ARBA00023128"/>
    </source>
</evidence>